<feature type="compositionally biased region" description="Basic and acidic residues" evidence="5">
    <location>
        <begin position="440"/>
        <end position="450"/>
    </location>
</feature>
<evidence type="ECO:0000256" key="3">
    <source>
        <dbReference type="ARBA" id="ARBA00023212"/>
    </source>
</evidence>
<comment type="subcellular location">
    <subcellularLocation>
        <location evidence="1">Cytoplasm</location>
        <location evidence="1">Cytoskeleton</location>
    </subcellularLocation>
</comment>
<proteinExistence type="predicted"/>
<name>A0A077ZNX4_STYLE</name>
<feature type="domain" description="GAR" evidence="6">
    <location>
        <begin position="336"/>
        <end position="412"/>
    </location>
</feature>
<evidence type="ECO:0000256" key="1">
    <source>
        <dbReference type="ARBA" id="ARBA00004245"/>
    </source>
</evidence>
<evidence type="ECO:0000313" key="7">
    <source>
        <dbReference type="EMBL" id="CDW71169.1"/>
    </source>
</evidence>
<dbReference type="OrthoDB" id="298720at2759"/>
<feature type="coiled-coil region" evidence="4">
    <location>
        <begin position="114"/>
        <end position="163"/>
    </location>
</feature>
<evidence type="ECO:0000256" key="4">
    <source>
        <dbReference type="SAM" id="Coils"/>
    </source>
</evidence>
<evidence type="ECO:0000256" key="5">
    <source>
        <dbReference type="SAM" id="MobiDB-lite"/>
    </source>
</evidence>
<evidence type="ECO:0000259" key="6">
    <source>
        <dbReference type="PROSITE" id="PS51460"/>
    </source>
</evidence>
<dbReference type="Pfam" id="PF02187">
    <property type="entry name" value="GAS2"/>
    <property type="match status" value="1"/>
</dbReference>
<organism evidence="7 8">
    <name type="scientific">Stylonychia lemnae</name>
    <name type="common">Ciliate</name>
    <dbReference type="NCBI Taxonomy" id="5949"/>
    <lineage>
        <taxon>Eukaryota</taxon>
        <taxon>Sar</taxon>
        <taxon>Alveolata</taxon>
        <taxon>Ciliophora</taxon>
        <taxon>Intramacronucleata</taxon>
        <taxon>Spirotrichea</taxon>
        <taxon>Stichotrichia</taxon>
        <taxon>Sporadotrichida</taxon>
        <taxon>Oxytrichidae</taxon>
        <taxon>Stylonychinae</taxon>
        <taxon>Stylonychia</taxon>
    </lineage>
</organism>
<dbReference type="Proteomes" id="UP000039865">
    <property type="component" value="Unassembled WGS sequence"/>
</dbReference>
<protein>
    <submittedName>
        <fullName evidence="7">Gas2 domain containing protein</fullName>
    </submittedName>
</protein>
<dbReference type="SUPFAM" id="SSF143575">
    <property type="entry name" value="GAS2 domain-like"/>
    <property type="match status" value="1"/>
</dbReference>
<accession>A0A077ZNX4</accession>
<keyword evidence="2" id="KW-0963">Cytoplasm</keyword>
<dbReference type="InParanoid" id="A0A077ZNX4"/>
<dbReference type="InterPro" id="IPR003108">
    <property type="entry name" value="GAR_dom"/>
</dbReference>
<feature type="region of interest" description="Disordered" evidence="5">
    <location>
        <begin position="1"/>
        <end position="27"/>
    </location>
</feature>
<evidence type="ECO:0000313" key="8">
    <source>
        <dbReference type="Proteomes" id="UP000039865"/>
    </source>
</evidence>
<feature type="compositionally biased region" description="Basic and acidic residues" evidence="5">
    <location>
        <begin position="194"/>
        <end position="208"/>
    </location>
</feature>
<dbReference type="Gene3D" id="3.30.920.20">
    <property type="entry name" value="Gas2-like domain"/>
    <property type="match status" value="1"/>
</dbReference>
<keyword evidence="4" id="KW-0175">Coiled coil</keyword>
<dbReference type="AlphaFoldDB" id="A0A077ZNX4"/>
<sequence length="459" mass="53786">MSTNKTPNRRSGNSPTKQRTQTQAQVDINTSDYVVADKELVRGLTEKEVENEHLKTVVFALNEKVVVIEDLKTDVNTHKDLLKHSEGKRGELQVHIQETSVQIRIDTEKHTTYEQKLIEETQKLQNDIQALKAHLAQREREHLQKLEEVNQKHSIRVEQLSKEHSDKVNSLNDEHHRKVDQLEKTHHQQVTQLNHEKETLRKEKDETIRALTEEKETQRVSYERRINELDQLIKQQQRTILQLNSTIIELKEIIHRKEDVEDQLAKALEQLALIDAQKVQLQKELETASDYILELEEKVYKANKTSLELLRQLKDAEVEIETLKNYIIELKQRIAVYIPVKDDVIDKKLAEFINNYPERQKLKIMFMRESEGVYQFGSKRVAVRVDKDKINIRVGGGYLSIDEFLDQYTPGELEKVERKDPLKKFSEKIAIQKTIVGKELRESSPIRSPERTSSPKRQQ</sequence>
<keyword evidence="8" id="KW-1185">Reference proteome</keyword>
<evidence type="ECO:0000256" key="2">
    <source>
        <dbReference type="ARBA" id="ARBA00022490"/>
    </source>
</evidence>
<reference evidence="7 8" key="1">
    <citation type="submission" date="2014-06" db="EMBL/GenBank/DDBJ databases">
        <authorList>
            <person name="Swart Estienne"/>
        </authorList>
    </citation>
    <scope>NUCLEOTIDE SEQUENCE [LARGE SCALE GENOMIC DNA]</scope>
    <source>
        <strain evidence="7 8">130c</strain>
    </source>
</reference>
<feature type="region of interest" description="Disordered" evidence="5">
    <location>
        <begin position="184"/>
        <end position="208"/>
    </location>
</feature>
<feature type="region of interest" description="Disordered" evidence="5">
    <location>
        <begin position="440"/>
        <end position="459"/>
    </location>
</feature>
<dbReference type="EMBL" id="CCKQ01000102">
    <property type="protein sequence ID" value="CDW71169.1"/>
    <property type="molecule type" value="Genomic_DNA"/>
</dbReference>
<dbReference type="InterPro" id="IPR036534">
    <property type="entry name" value="GAR_dom_sf"/>
</dbReference>
<keyword evidence="3" id="KW-0206">Cytoskeleton</keyword>
<dbReference type="GO" id="GO:0005856">
    <property type="term" value="C:cytoskeleton"/>
    <property type="evidence" value="ECO:0007669"/>
    <property type="project" value="UniProtKB-SubCell"/>
</dbReference>
<dbReference type="GO" id="GO:0008017">
    <property type="term" value="F:microtubule binding"/>
    <property type="evidence" value="ECO:0007669"/>
    <property type="project" value="InterPro"/>
</dbReference>
<dbReference type="PROSITE" id="PS51460">
    <property type="entry name" value="GAR"/>
    <property type="match status" value="1"/>
</dbReference>
<gene>
    <name evidence="7" type="primary">Contig17297.g18426</name>
    <name evidence="7" type="ORF">STYLEM_108</name>
</gene>